<dbReference type="OrthoDB" id="67327at2"/>
<sequence>MKIPVSNVLLKATDALVLFSSPHSTLVQHYPLTESGGQLIFGAGAAVTDTFFAELAQRAHSSLMFLPGEVLGFSTHEMIWWEPAKKRGLFFHESSSVQIQEPIPLPALLFRVTATGAMSVYALNGDARPDLDTQLYHAPLMNVFGNQQVCLGSTELPDHLDPRRTAEYSEAYFRSAFTHGRPQLLTEQPYAAVLHEAARQGTFPTTLLKPTGKTLAELFGS</sequence>
<reference evidence="1 2" key="2">
    <citation type="journal article" date="2012" name="Stand. Genomic Sci.">
        <title>Complete genome sequence of the orange-red pigmented, radioresistant Deinococcus proteolyticus type strain (MRP(T)).</title>
        <authorList>
            <person name="Copeland A."/>
            <person name="Zeytun A."/>
            <person name="Yassawong M."/>
            <person name="Nolan M."/>
            <person name="Lucas S."/>
            <person name="Hammon N."/>
            <person name="Deshpande S."/>
            <person name="Cheng J.F."/>
            <person name="Han C."/>
            <person name="Tapia R."/>
            <person name="Goodwin L.A."/>
            <person name="Pitluck S."/>
            <person name="Mavromatis K."/>
            <person name="Liolios K."/>
            <person name="Pagani I."/>
            <person name="Ivanova N."/>
            <person name="Mikhailova N."/>
            <person name="Pati A."/>
            <person name="Chen A."/>
            <person name="Palaniappan K."/>
            <person name="Land M."/>
            <person name="Hauser L."/>
            <person name="Jeffries C.D."/>
            <person name="Brambilla E.M."/>
            <person name="Rohde M."/>
            <person name="Sikorski J."/>
            <person name="Pukall R."/>
            <person name="Goker M."/>
            <person name="Detter J.C."/>
            <person name="Woyke T."/>
            <person name="Bristow J."/>
            <person name="Eisen J.A."/>
            <person name="Markowitz V."/>
            <person name="Hugenholtz P."/>
            <person name="Kyrpides N.C."/>
            <person name="Klenk H.P."/>
            <person name="Lapidus A."/>
        </authorList>
    </citation>
    <scope>NUCLEOTIDE SEQUENCE [LARGE SCALE GENOMIC DNA]</scope>
    <source>
        <strain evidence="2">ATCC 35074 / DSM 20540 / JCM 6276 / NBRC 101906 / NCIMB 13154 / VKM Ac-1939 / CCM 2703 / MRP</strain>
        <plasmid evidence="2">Plasmid pDEIPR02</plasmid>
    </source>
</reference>
<organism evidence="1 2">
    <name type="scientific">Deinococcus proteolyticus (strain ATCC 35074 / DSM 20540 / JCM 6276 / NBRC 101906 / NCIMB 13154 / VKM Ac-1939 / CCM 2703 / MRP)</name>
    <dbReference type="NCBI Taxonomy" id="693977"/>
    <lineage>
        <taxon>Bacteria</taxon>
        <taxon>Thermotogati</taxon>
        <taxon>Deinococcota</taxon>
        <taxon>Deinococci</taxon>
        <taxon>Deinococcales</taxon>
        <taxon>Deinococcaceae</taxon>
        <taxon>Deinococcus</taxon>
    </lineage>
</organism>
<dbReference type="RefSeq" id="WP_013615841.1">
    <property type="nucleotide sequence ID" value="NC_015162.1"/>
</dbReference>
<reference evidence="2" key="1">
    <citation type="submission" date="2011-02" db="EMBL/GenBank/DDBJ databases">
        <title>The complete sequence of plasmid2 of Deinococcus proteolyticus DSM 20540.</title>
        <authorList>
            <consortium name="US DOE Joint Genome Institute (JGI-PGF)"/>
            <person name="Lucas S."/>
            <person name="Copeland A."/>
            <person name="Lapidus A."/>
            <person name="Bruce D."/>
            <person name="Goodwin L."/>
            <person name="Pitluck S."/>
            <person name="Kyrpides N."/>
            <person name="Mavromatis K."/>
            <person name="Pagani I."/>
            <person name="Ivanova N."/>
            <person name="Ovchinnikova G."/>
            <person name="Zeytun A."/>
            <person name="Detter J.C."/>
            <person name="Han C."/>
            <person name="Land M."/>
            <person name="Hauser L."/>
            <person name="Markowitz V."/>
            <person name="Cheng J.-F."/>
            <person name="Hugenholtz P."/>
            <person name="Woyke T."/>
            <person name="Wu D."/>
            <person name="Pukall R."/>
            <person name="Steenblock K."/>
            <person name="Brambilla E."/>
            <person name="Klenk H.-P."/>
            <person name="Eisen J.A."/>
        </authorList>
    </citation>
    <scope>NUCLEOTIDE SEQUENCE [LARGE SCALE GENOMIC DNA]</scope>
    <source>
        <strain evidence="2">ATCC 35074 / DSM 20540 / JCM 6276 / NBRC 101906 / NCIMB 13154 / VKM Ac-1939 / CCM 2703 / MRP</strain>
        <plasmid evidence="2">Plasmid pDEIPR02</plasmid>
    </source>
</reference>
<dbReference type="NCBIfam" id="TIGR03737">
    <property type="entry name" value="PRTRC_B"/>
    <property type="match status" value="1"/>
</dbReference>
<accession>F0RQC8</accession>
<dbReference type="KEGG" id="dpt:Deipr_2363"/>
<dbReference type="HOGENOM" id="CLU_085624_0_0_0"/>
<geneLocation type="plasmid" evidence="1 2">
    <name>pDEIPR02</name>
</geneLocation>
<dbReference type="InterPro" id="IPR032787">
    <property type="entry name" value="Prok-E2_D"/>
</dbReference>
<name>F0RQC8_DEIPM</name>
<dbReference type="AlphaFoldDB" id="F0RQC8"/>
<proteinExistence type="predicted"/>
<evidence type="ECO:0000313" key="2">
    <source>
        <dbReference type="Proteomes" id="UP000007718"/>
    </source>
</evidence>
<dbReference type="InterPro" id="IPR022280">
    <property type="entry name" value="PRTRC_protein-B"/>
</dbReference>
<keyword evidence="1" id="KW-0614">Plasmid</keyword>
<gene>
    <name evidence="1" type="ordered locus">Deipr_2363</name>
</gene>
<evidence type="ECO:0000313" key="1">
    <source>
        <dbReference type="EMBL" id="ADY27487.1"/>
    </source>
</evidence>
<dbReference type="Pfam" id="PF14460">
    <property type="entry name" value="Prok-E2_D"/>
    <property type="match status" value="1"/>
</dbReference>
<dbReference type="EMBL" id="CP002538">
    <property type="protein sequence ID" value="ADY27487.1"/>
    <property type="molecule type" value="Genomic_DNA"/>
</dbReference>
<keyword evidence="2" id="KW-1185">Reference proteome</keyword>
<protein>
    <submittedName>
        <fullName evidence="1">PRTRC system protein B</fullName>
    </submittedName>
</protein>
<dbReference type="Proteomes" id="UP000007718">
    <property type="component" value="Plasmid pDEIPR02"/>
</dbReference>